<dbReference type="STRING" id="401053.AciPR4_3082"/>
<dbReference type="InterPro" id="IPR013784">
    <property type="entry name" value="Carb-bd-like_fold"/>
</dbReference>
<dbReference type="OrthoDB" id="121990at2"/>
<dbReference type="RefSeq" id="WP_013569572.1">
    <property type="nucleotide sequence ID" value="NC_014963.1"/>
</dbReference>
<dbReference type="InterPro" id="IPR008969">
    <property type="entry name" value="CarboxyPept-like_regulatory"/>
</dbReference>
<organism evidence="2 3">
    <name type="scientific">Terriglobus saanensis (strain ATCC BAA-1853 / DSM 23119 / SP1PR4)</name>
    <dbReference type="NCBI Taxonomy" id="401053"/>
    <lineage>
        <taxon>Bacteria</taxon>
        <taxon>Pseudomonadati</taxon>
        <taxon>Acidobacteriota</taxon>
        <taxon>Terriglobia</taxon>
        <taxon>Terriglobales</taxon>
        <taxon>Acidobacteriaceae</taxon>
        <taxon>Terriglobus</taxon>
    </lineage>
</organism>
<sequence length="382" mass="38569">MRRLLMVFFLGAMTVEAQQAGQPGPTIALQARPQPEAGGGTVVGHVYCGDTHAPAHLAHVSLSPVPQVGSQGGGRFGGGMVTADMDGAFLIQGVAPGSYYVNVQMPGYVSPLQSVASADLTDSSADAQLRVRQKVQMVTLSGAESVRVDVTVDRGSAISGVVRFDDGTPAANVFVSVYTPPVATATNATTVTSASQFGRGGLGTGGVRGSGSTQTDDRGVFRIAGLPPGDYMVSANVVLPAAATPAPAPTSGGGRTFNPGTNLIVYAPATLHRSGATTFTLGSGDEHNGVEITVSLRGLHVVSGHLSGSTDDGGRRRVVLHDTGDVAFSRNALVAADGSFRMEEVPDGDYTITVAGGGTVGTATGIGVAVHGGDVTDVVLTQ</sequence>
<dbReference type="Gene3D" id="2.60.40.1120">
    <property type="entry name" value="Carboxypeptidase-like, regulatory domain"/>
    <property type="match status" value="1"/>
</dbReference>
<evidence type="ECO:0000313" key="3">
    <source>
        <dbReference type="Proteomes" id="UP000006844"/>
    </source>
</evidence>
<name>E8V623_TERSS</name>
<dbReference type="HOGENOM" id="CLU_723464_0_0_0"/>
<accession>E8V623</accession>
<evidence type="ECO:0008006" key="4">
    <source>
        <dbReference type="Google" id="ProtNLM"/>
    </source>
</evidence>
<evidence type="ECO:0000256" key="1">
    <source>
        <dbReference type="SAM" id="SignalP"/>
    </source>
</evidence>
<keyword evidence="1" id="KW-0732">Signal</keyword>
<dbReference type="Proteomes" id="UP000006844">
    <property type="component" value="Chromosome"/>
</dbReference>
<dbReference type="AlphaFoldDB" id="E8V623"/>
<proteinExistence type="predicted"/>
<reference evidence="2 3" key="1">
    <citation type="journal article" date="2012" name="Stand. Genomic Sci.">
        <title>Complete genome sequence of Terriglobus saanensis type strain SP1PR4(T), an Acidobacteria from tundra soil.</title>
        <authorList>
            <person name="Rawat S.R."/>
            <person name="Mannisto M.K."/>
            <person name="Starovoytov V."/>
            <person name="Goodwin L."/>
            <person name="Nolan M."/>
            <person name="Hauser L."/>
            <person name="Land M."/>
            <person name="Davenport K.W."/>
            <person name="Woyke T."/>
            <person name="Haggblom M.M."/>
        </authorList>
    </citation>
    <scope>NUCLEOTIDE SEQUENCE</scope>
    <source>
        <strain evidence="3">ATCC BAA-1853 / DSM 23119 / SP1PR4</strain>
    </source>
</reference>
<dbReference type="KEGG" id="tsa:AciPR4_3082"/>
<dbReference type="GO" id="GO:0030246">
    <property type="term" value="F:carbohydrate binding"/>
    <property type="evidence" value="ECO:0007669"/>
    <property type="project" value="InterPro"/>
</dbReference>
<feature type="signal peptide" evidence="1">
    <location>
        <begin position="1"/>
        <end position="19"/>
    </location>
</feature>
<dbReference type="eggNOG" id="COG4932">
    <property type="taxonomic scope" value="Bacteria"/>
</dbReference>
<protein>
    <recommendedName>
        <fullName evidence="4">Cna B domain protein</fullName>
    </recommendedName>
</protein>
<evidence type="ECO:0000313" key="2">
    <source>
        <dbReference type="EMBL" id="ADV83841.1"/>
    </source>
</evidence>
<dbReference type="EMBL" id="CP002467">
    <property type="protein sequence ID" value="ADV83841.1"/>
    <property type="molecule type" value="Genomic_DNA"/>
</dbReference>
<dbReference type="SUPFAM" id="SSF49452">
    <property type="entry name" value="Starch-binding domain-like"/>
    <property type="match status" value="1"/>
</dbReference>
<keyword evidence="3" id="KW-1185">Reference proteome</keyword>
<dbReference type="SUPFAM" id="SSF49464">
    <property type="entry name" value="Carboxypeptidase regulatory domain-like"/>
    <property type="match status" value="1"/>
</dbReference>
<gene>
    <name evidence="2" type="ordered locus">AciPR4_3082</name>
</gene>
<feature type="chain" id="PRO_5003229243" description="Cna B domain protein" evidence="1">
    <location>
        <begin position="20"/>
        <end position="382"/>
    </location>
</feature>